<protein>
    <recommendedName>
        <fullName evidence="3">Enoyl reductase (ER) domain-containing protein</fullName>
    </recommendedName>
</protein>
<dbReference type="InterPro" id="IPR013149">
    <property type="entry name" value="ADH-like_C"/>
</dbReference>
<dbReference type="Pfam" id="PF08240">
    <property type="entry name" value="ADH_N"/>
    <property type="match status" value="1"/>
</dbReference>
<evidence type="ECO:0000313" key="4">
    <source>
        <dbReference type="EMBL" id="KAK9864297.1"/>
    </source>
</evidence>
<proteinExistence type="predicted"/>
<dbReference type="Gene3D" id="3.40.50.720">
    <property type="entry name" value="NAD(P)-binding Rossmann-like Domain"/>
    <property type="match status" value="1"/>
</dbReference>
<evidence type="ECO:0000259" key="3">
    <source>
        <dbReference type="SMART" id="SM00829"/>
    </source>
</evidence>
<comment type="caution">
    <text evidence="4">The sequence shown here is derived from an EMBL/GenBank/DDBJ whole genome shotgun (WGS) entry which is preliminary data.</text>
</comment>
<dbReference type="CDD" id="cd05282">
    <property type="entry name" value="ETR_like"/>
    <property type="match status" value="1"/>
</dbReference>
<evidence type="ECO:0000256" key="2">
    <source>
        <dbReference type="ARBA" id="ARBA00023002"/>
    </source>
</evidence>
<evidence type="ECO:0000313" key="5">
    <source>
        <dbReference type="Proteomes" id="UP001485043"/>
    </source>
</evidence>
<dbReference type="SUPFAM" id="SSF50129">
    <property type="entry name" value="GroES-like"/>
    <property type="match status" value="1"/>
</dbReference>
<keyword evidence="1" id="KW-0521">NADP</keyword>
<accession>A0AAW1T3J1</accession>
<name>A0AAW1T3J1_9CHLO</name>
<dbReference type="InterPro" id="IPR020843">
    <property type="entry name" value="ER"/>
</dbReference>
<dbReference type="PANTHER" id="PTHR48106:SF2">
    <property type="entry name" value="ZN2+-BINDING DEHYDROGENASE"/>
    <property type="match status" value="1"/>
</dbReference>
<dbReference type="Proteomes" id="UP001485043">
    <property type="component" value="Unassembled WGS sequence"/>
</dbReference>
<dbReference type="InterPro" id="IPR011032">
    <property type="entry name" value="GroES-like_sf"/>
</dbReference>
<dbReference type="PANTHER" id="PTHR48106">
    <property type="entry name" value="QUINONE OXIDOREDUCTASE PIG3-RELATED"/>
    <property type="match status" value="1"/>
</dbReference>
<dbReference type="SMART" id="SM00829">
    <property type="entry name" value="PKS_ER"/>
    <property type="match status" value="1"/>
</dbReference>
<keyword evidence="2" id="KW-0560">Oxidoreductase</keyword>
<dbReference type="EMBL" id="JALJOV010000371">
    <property type="protein sequence ID" value="KAK9864297.1"/>
    <property type="molecule type" value="Genomic_DNA"/>
</dbReference>
<dbReference type="InterPro" id="IPR013154">
    <property type="entry name" value="ADH-like_N"/>
</dbReference>
<dbReference type="SUPFAM" id="SSF51735">
    <property type="entry name" value="NAD(P)-binding Rossmann-fold domains"/>
    <property type="match status" value="1"/>
</dbReference>
<reference evidence="4 5" key="1">
    <citation type="journal article" date="2024" name="Nat. Commun.">
        <title>Phylogenomics reveals the evolutionary origins of lichenization in chlorophyte algae.</title>
        <authorList>
            <person name="Puginier C."/>
            <person name="Libourel C."/>
            <person name="Otte J."/>
            <person name="Skaloud P."/>
            <person name="Haon M."/>
            <person name="Grisel S."/>
            <person name="Petersen M."/>
            <person name="Berrin J.G."/>
            <person name="Delaux P.M."/>
            <person name="Dal Grande F."/>
            <person name="Keller J."/>
        </authorList>
    </citation>
    <scope>NUCLEOTIDE SEQUENCE [LARGE SCALE GENOMIC DNA]</scope>
    <source>
        <strain evidence="4 5">SAG 2523</strain>
    </source>
</reference>
<dbReference type="Gene3D" id="3.90.180.10">
    <property type="entry name" value="Medium-chain alcohol dehydrogenases, catalytic domain"/>
    <property type="match status" value="1"/>
</dbReference>
<dbReference type="GO" id="GO:0070402">
    <property type="term" value="F:NADPH binding"/>
    <property type="evidence" value="ECO:0007669"/>
    <property type="project" value="TreeGrafter"/>
</dbReference>
<sequence length="300" mass="31795">MVLRPVNPSDVFSVQGVYPGFRPAALPAVPGLEGLAVVEAHGEGAGKIAKGTRVVTIWPTWPASSGNGTWQQYICVPEDILVTVPDGLADEVAAQFLVNPVTVVGMVEVLQIPKGEWLIQDGAGSVLGRQMIQYAKLKGLKTINVVRRQEQAQELLDLGADAVICSSTENVAERAKEITGGKGAYAGTDAVAGEMLSQIICSVRRKGTILNYGAMSGITFTASVADILFGLKTLTGFWLPQWLATLSQEKVHAIAQEVLQLLKEGKLTPYSGKTFALEDAKAAIAHATKDARGGKVFLKG</sequence>
<dbReference type="AlphaFoldDB" id="A0AAW1T3J1"/>
<dbReference type="InterPro" id="IPR036291">
    <property type="entry name" value="NAD(P)-bd_dom_sf"/>
</dbReference>
<organism evidence="4 5">
    <name type="scientific">Apatococcus fuscideae</name>
    <dbReference type="NCBI Taxonomy" id="2026836"/>
    <lineage>
        <taxon>Eukaryota</taxon>
        <taxon>Viridiplantae</taxon>
        <taxon>Chlorophyta</taxon>
        <taxon>core chlorophytes</taxon>
        <taxon>Trebouxiophyceae</taxon>
        <taxon>Chlorellales</taxon>
        <taxon>Chlorellaceae</taxon>
        <taxon>Apatococcus</taxon>
    </lineage>
</organism>
<keyword evidence="5" id="KW-1185">Reference proteome</keyword>
<evidence type="ECO:0000256" key="1">
    <source>
        <dbReference type="ARBA" id="ARBA00022857"/>
    </source>
</evidence>
<gene>
    <name evidence="4" type="ORF">WJX84_011779</name>
</gene>
<dbReference type="Pfam" id="PF00107">
    <property type="entry name" value="ADH_zinc_N"/>
    <property type="match status" value="1"/>
</dbReference>
<dbReference type="GO" id="GO:0016651">
    <property type="term" value="F:oxidoreductase activity, acting on NAD(P)H"/>
    <property type="evidence" value="ECO:0007669"/>
    <property type="project" value="TreeGrafter"/>
</dbReference>
<feature type="domain" description="Enoyl reductase (ER)" evidence="3">
    <location>
        <begin position="2"/>
        <end position="298"/>
    </location>
</feature>